<organism evidence="2 3">
    <name type="scientific">Desertihabitans brevis</name>
    <dbReference type="NCBI Taxonomy" id="2268447"/>
    <lineage>
        <taxon>Bacteria</taxon>
        <taxon>Bacillati</taxon>
        <taxon>Actinomycetota</taxon>
        <taxon>Actinomycetes</taxon>
        <taxon>Propionibacteriales</taxon>
        <taxon>Propionibacteriaceae</taxon>
        <taxon>Desertihabitans</taxon>
    </lineage>
</organism>
<keyword evidence="1" id="KW-0812">Transmembrane</keyword>
<feature type="transmembrane region" description="Helical" evidence="1">
    <location>
        <begin position="21"/>
        <end position="42"/>
    </location>
</feature>
<keyword evidence="1" id="KW-0472">Membrane</keyword>
<sequence length="156" mass="16964">MTQTMPDQERSARRHWQLPGVRLRVAVGLSVLVGVMLVLAVWATVQPVMTSSPLAARIVFLLLAVAGVPCCVAAWRLRRIEIALEPDGVRIGHILGNRLTGWAEIRGAEVREGVFGSRVVLLGEDGHLDDTVVNPVFEERAAEVVAAINARTCEQP</sequence>
<reference evidence="2 3" key="1">
    <citation type="submission" date="2018-07" db="EMBL/GenBank/DDBJ databases">
        <title>Desertimonas flava gen. nov. sp. nov.</title>
        <authorList>
            <person name="Liu S."/>
        </authorList>
    </citation>
    <scope>NUCLEOTIDE SEQUENCE [LARGE SCALE GENOMIC DNA]</scope>
    <source>
        <strain evidence="2 3">16Sb5-5</strain>
    </source>
</reference>
<dbReference type="AlphaFoldDB" id="A0A367YWA8"/>
<proteinExistence type="predicted"/>
<name>A0A367YWA8_9ACTN</name>
<evidence type="ECO:0000313" key="2">
    <source>
        <dbReference type="EMBL" id="RCK69241.1"/>
    </source>
</evidence>
<protein>
    <recommendedName>
        <fullName evidence="4">PH domain-containing protein</fullName>
    </recommendedName>
</protein>
<keyword evidence="1" id="KW-1133">Transmembrane helix</keyword>
<evidence type="ECO:0008006" key="4">
    <source>
        <dbReference type="Google" id="ProtNLM"/>
    </source>
</evidence>
<keyword evidence="3" id="KW-1185">Reference proteome</keyword>
<gene>
    <name evidence="2" type="ORF">DT076_13020</name>
</gene>
<evidence type="ECO:0000256" key="1">
    <source>
        <dbReference type="SAM" id="Phobius"/>
    </source>
</evidence>
<evidence type="ECO:0000313" key="3">
    <source>
        <dbReference type="Proteomes" id="UP000252770"/>
    </source>
</evidence>
<dbReference type="EMBL" id="QOUI01000007">
    <property type="protein sequence ID" value="RCK69241.1"/>
    <property type="molecule type" value="Genomic_DNA"/>
</dbReference>
<feature type="transmembrane region" description="Helical" evidence="1">
    <location>
        <begin position="54"/>
        <end position="75"/>
    </location>
</feature>
<accession>A0A367YWA8</accession>
<comment type="caution">
    <text evidence="2">The sequence shown here is derived from an EMBL/GenBank/DDBJ whole genome shotgun (WGS) entry which is preliminary data.</text>
</comment>
<dbReference type="Proteomes" id="UP000252770">
    <property type="component" value="Unassembled WGS sequence"/>
</dbReference>
<dbReference type="RefSeq" id="WP_114127097.1">
    <property type="nucleotide sequence ID" value="NZ_QOUI01000007.1"/>
</dbReference>